<sequence>MAANLGYKRIQKKIVELIKDPNFDLQLPRLSDESWHKIYHDNLERDRLEFVGDALMTSFVAQNLYKSLGEGTAHYYTQARSALTANATFAQIMARLGYFDMQGPNKPAGDAFESVIGAYHAESGPEALQHWQEQYFLPLIECAASVCRSLKAQDKRKTKTKGQKVNHILSKLRRARTPNIISPMSDRKARIFGIASPSIRTVSKLSKISRPKLKPMVIDLTAESEPEGDESTDTTEVLEICAQDFETTKASGIPGRSITGSTSRGILPTVASNLAPVVPSTAAPMVTSTSGTADNPITID</sequence>
<dbReference type="Proteomes" id="UP001465976">
    <property type="component" value="Unassembled WGS sequence"/>
</dbReference>
<proteinExistence type="predicted"/>
<organism evidence="2 3">
    <name type="scientific">Marasmius crinis-equi</name>
    <dbReference type="NCBI Taxonomy" id="585013"/>
    <lineage>
        <taxon>Eukaryota</taxon>
        <taxon>Fungi</taxon>
        <taxon>Dikarya</taxon>
        <taxon>Basidiomycota</taxon>
        <taxon>Agaricomycotina</taxon>
        <taxon>Agaricomycetes</taxon>
        <taxon>Agaricomycetidae</taxon>
        <taxon>Agaricales</taxon>
        <taxon>Marasmiineae</taxon>
        <taxon>Marasmiaceae</taxon>
        <taxon>Marasmius</taxon>
    </lineage>
</organism>
<evidence type="ECO:0000313" key="3">
    <source>
        <dbReference type="Proteomes" id="UP001465976"/>
    </source>
</evidence>
<dbReference type="CDD" id="cd00593">
    <property type="entry name" value="RIBOc"/>
    <property type="match status" value="1"/>
</dbReference>
<protein>
    <recommendedName>
        <fullName evidence="1">RNase III domain-containing protein</fullName>
    </recommendedName>
</protein>
<accession>A0ABR3FTB4</accession>
<dbReference type="Pfam" id="PF00636">
    <property type="entry name" value="Ribonuclease_3"/>
    <property type="match status" value="1"/>
</dbReference>
<reference evidence="2 3" key="1">
    <citation type="submission" date="2024-02" db="EMBL/GenBank/DDBJ databases">
        <title>A draft genome for the cacao thread blight pathogen Marasmius crinis-equi.</title>
        <authorList>
            <person name="Cohen S.P."/>
            <person name="Baruah I.K."/>
            <person name="Amoako-Attah I."/>
            <person name="Bukari Y."/>
            <person name="Meinhardt L.W."/>
            <person name="Bailey B.A."/>
        </authorList>
    </citation>
    <scope>NUCLEOTIDE SEQUENCE [LARGE SCALE GENOMIC DNA]</scope>
    <source>
        <strain evidence="2 3">GH-76</strain>
    </source>
</reference>
<dbReference type="SUPFAM" id="SSF69065">
    <property type="entry name" value="RNase III domain-like"/>
    <property type="match status" value="1"/>
</dbReference>
<keyword evidence="3" id="KW-1185">Reference proteome</keyword>
<dbReference type="InterPro" id="IPR000999">
    <property type="entry name" value="RNase_III_dom"/>
</dbReference>
<comment type="caution">
    <text evidence="2">The sequence shown here is derived from an EMBL/GenBank/DDBJ whole genome shotgun (WGS) entry which is preliminary data.</text>
</comment>
<feature type="domain" description="RNase III" evidence="1">
    <location>
        <begin position="7"/>
        <end position="124"/>
    </location>
</feature>
<dbReference type="PROSITE" id="PS00517">
    <property type="entry name" value="RNASE_3_1"/>
    <property type="match status" value="1"/>
</dbReference>
<dbReference type="Gene3D" id="1.10.1520.10">
    <property type="entry name" value="Ribonuclease III domain"/>
    <property type="match status" value="1"/>
</dbReference>
<name>A0ABR3FTB4_9AGAR</name>
<dbReference type="EMBL" id="JBAHYK010000087">
    <property type="protein sequence ID" value="KAL0578728.1"/>
    <property type="molecule type" value="Genomic_DNA"/>
</dbReference>
<gene>
    <name evidence="2" type="ORF">V5O48_003284</name>
</gene>
<evidence type="ECO:0000313" key="2">
    <source>
        <dbReference type="EMBL" id="KAL0578728.1"/>
    </source>
</evidence>
<evidence type="ECO:0000259" key="1">
    <source>
        <dbReference type="PROSITE" id="PS50142"/>
    </source>
</evidence>
<dbReference type="InterPro" id="IPR036389">
    <property type="entry name" value="RNase_III_sf"/>
</dbReference>
<dbReference type="PROSITE" id="PS50142">
    <property type="entry name" value="RNASE_3_2"/>
    <property type="match status" value="1"/>
</dbReference>